<reference evidence="11" key="3">
    <citation type="submission" date="2022-12" db="EMBL/GenBank/DDBJ databases">
        <authorList>
            <person name="Sun Q."/>
            <person name="Kim S."/>
        </authorList>
    </citation>
    <scope>NUCLEOTIDE SEQUENCE</scope>
    <source>
        <strain evidence="11">KCTC 12343</strain>
    </source>
</reference>
<evidence type="ECO:0000256" key="3">
    <source>
        <dbReference type="ARBA" id="ARBA00022475"/>
    </source>
</evidence>
<evidence type="ECO:0000259" key="10">
    <source>
        <dbReference type="Pfam" id="PF19029"/>
    </source>
</evidence>
<reference evidence="12 13" key="2">
    <citation type="submission" date="2019-02" db="EMBL/GenBank/DDBJ databases">
        <title>Draft Genome Sequences of Six Type Strains of the Genus Massilia.</title>
        <authorList>
            <person name="Miess H."/>
            <person name="Frediansyhah A."/>
            <person name="Gross H."/>
        </authorList>
    </citation>
    <scope>NUCLEOTIDE SEQUENCE [LARGE SCALE GENOMIC DNA]</scope>
    <source>
        <strain evidence="12 13">DSM 17472</strain>
    </source>
</reference>
<evidence type="ECO:0000313" key="12">
    <source>
        <dbReference type="EMBL" id="QBI02817.1"/>
    </source>
</evidence>
<accession>A0A411X1E9</accession>
<evidence type="ECO:0000256" key="7">
    <source>
        <dbReference type="ARBA" id="ARBA00023136"/>
    </source>
</evidence>
<dbReference type="InterPro" id="IPR010279">
    <property type="entry name" value="YqjD/ElaB"/>
</dbReference>
<keyword evidence="3" id="KW-1003">Cell membrane</keyword>
<evidence type="ECO:0000256" key="5">
    <source>
        <dbReference type="ARBA" id="ARBA00022692"/>
    </source>
</evidence>
<evidence type="ECO:0000256" key="1">
    <source>
        <dbReference type="ARBA" id="ARBA00004377"/>
    </source>
</evidence>
<dbReference type="InterPro" id="IPR043604">
    <property type="entry name" value="DUF883_N"/>
</dbReference>
<dbReference type="Proteomes" id="UP000628442">
    <property type="component" value="Unassembled WGS sequence"/>
</dbReference>
<keyword evidence="6 8" id="KW-1133">Transmembrane helix</keyword>
<evidence type="ECO:0000313" key="11">
    <source>
        <dbReference type="EMBL" id="GGY56558.1"/>
    </source>
</evidence>
<evidence type="ECO:0000256" key="8">
    <source>
        <dbReference type="SAM" id="Phobius"/>
    </source>
</evidence>
<dbReference type="Pfam" id="PF05957">
    <property type="entry name" value="DUF883"/>
    <property type="match status" value="1"/>
</dbReference>
<dbReference type="EMBL" id="CP036401">
    <property type="protein sequence ID" value="QBI02817.1"/>
    <property type="molecule type" value="Genomic_DNA"/>
</dbReference>
<dbReference type="RefSeq" id="WP_131146927.1">
    <property type="nucleotide sequence ID" value="NZ_BMWV01000011.1"/>
</dbReference>
<dbReference type="OrthoDB" id="9181874at2"/>
<dbReference type="Pfam" id="PF19029">
    <property type="entry name" value="DUF883_C"/>
    <property type="match status" value="1"/>
</dbReference>
<dbReference type="GO" id="GO:0043022">
    <property type="term" value="F:ribosome binding"/>
    <property type="evidence" value="ECO:0007669"/>
    <property type="project" value="InterPro"/>
</dbReference>
<keyword evidence="7 8" id="KW-0472">Membrane</keyword>
<evidence type="ECO:0000259" key="9">
    <source>
        <dbReference type="Pfam" id="PF05957"/>
    </source>
</evidence>
<evidence type="ECO:0000313" key="13">
    <source>
        <dbReference type="Proteomes" id="UP000292307"/>
    </source>
</evidence>
<feature type="domain" description="DUF883" evidence="10">
    <location>
        <begin position="71"/>
        <end position="100"/>
    </location>
</feature>
<reference evidence="11" key="1">
    <citation type="journal article" date="2014" name="Int. J. Syst. Evol. Microbiol.">
        <title>Complete genome sequence of Corynebacterium casei LMG S-19264T (=DSM 44701T), isolated from a smear-ripened cheese.</title>
        <authorList>
            <consortium name="US DOE Joint Genome Institute (JGI-PGF)"/>
            <person name="Walter F."/>
            <person name="Albersmeier A."/>
            <person name="Kalinowski J."/>
            <person name="Ruckert C."/>
        </authorList>
    </citation>
    <scope>NUCLEOTIDE SEQUENCE</scope>
    <source>
        <strain evidence="11">KCTC 12343</strain>
    </source>
</reference>
<keyword evidence="5 8" id="KW-0812">Transmembrane</keyword>
<proteinExistence type="inferred from homology"/>
<dbReference type="InterPro" id="IPR043605">
    <property type="entry name" value="DUF883_C"/>
</dbReference>
<comment type="subcellular location">
    <subcellularLocation>
        <location evidence="1">Cell inner membrane</location>
        <topology evidence="1">Single-pass membrane protein</topology>
    </subcellularLocation>
</comment>
<dbReference type="Proteomes" id="UP000292307">
    <property type="component" value="Chromosome"/>
</dbReference>
<dbReference type="GO" id="GO:0005886">
    <property type="term" value="C:plasma membrane"/>
    <property type="evidence" value="ECO:0007669"/>
    <property type="project" value="UniProtKB-SubCell"/>
</dbReference>
<comment type="similarity">
    <text evidence="2">Belongs to the ElaB/YgaM/YqjD family.</text>
</comment>
<dbReference type="PANTHER" id="PTHR35893:SF3">
    <property type="entry name" value="INNER MEMBRANE PROTEIN"/>
    <property type="match status" value="1"/>
</dbReference>
<evidence type="ECO:0000256" key="2">
    <source>
        <dbReference type="ARBA" id="ARBA00010423"/>
    </source>
</evidence>
<keyword evidence="13" id="KW-1185">Reference proteome</keyword>
<gene>
    <name evidence="12" type="ORF">EYF70_19670</name>
    <name evidence="11" type="ORF">GCM10007387_43830</name>
</gene>
<keyword evidence="4" id="KW-0997">Cell inner membrane</keyword>
<feature type="domain" description="DUF883" evidence="9">
    <location>
        <begin position="11"/>
        <end position="57"/>
    </location>
</feature>
<dbReference type="AlphaFoldDB" id="A0A411X1E9"/>
<feature type="transmembrane region" description="Helical" evidence="8">
    <location>
        <begin position="80"/>
        <end position="98"/>
    </location>
</feature>
<sequence>MLENNISTVNNDVKTLVKDAQALFTAATALTGEKAEELRGRGMRALDSALAKAQDAQVKAVETGKQVAASTDVYVKENPWRSIAVAAGVGLLVGVILGRK</sequence>
<organism evidence="11 14">
    <name type="scientific">Pseudoduganella albidiflava</name>
    <dbReference type="NCBI Taxonomy" id="321983"/>
    <lineage>
        <taxon>Bacteria</taxon>
        <taxon>Pseudomonadati</taxon>
        <taxon>Pseudomonadota</taxon>
        <taxon>Betaproteobacteria</taxon>
        <taxon>Burkholderiales</taxon>
        <taxon>Oxalobacteraceae</taxon>
        <taxon>Telluria group</taxon>
        <taxon>Pseudoduganella</taxon>
    </lineage>
</organism>
<dbReference type="PANTHER" id="PTHR35893">
    <property type="entry name" value="INNER MEMBRANE PROTEIN-RELATED"/>
    <property type="match status" value="1"/>
</dbReference>
<evidence type="ECO:0000256" key="6">
    <source>
        <dbReference type="ARBA" id="ARBA00022989"/>
    </source>
</evidence>
<name>A0A411X1E9_9BURK</name>
<evidence type="ECO:0000256" key="4">
    <source>
        <dbReference type="ARBA" id="ARBA00022519"/>
    </source>
</evidence>
<dbReference type="EMBL" id="BMWV01000011">
    <property type="protein sequence ID" value="GGY56558.1"/>
    <property type="molecule type" value="Genomic_DNA"/>
</dbReference>
<evidence type="ECO:0000313" key="14">
    <source>
        <dbReference type="Proteomes" id="UP000628442"/>
    </source>
</evidence>
<protein>
    <submittedName>
        <fullName evidence="12">DUF883 domain-containing protein</fullName>
    </submittedName>
</protein>